<protein>
    <submittedName>
        <fullName evidence="2">Uncharacterized protein</fullName>
    </submittedName>
</protein>
<evidence type="ECO:0000313" key="2">
    <source>
        <dbReference type="EMBL" id="GAA2397937.1"/>
    </source>
</evidence>
<feature type="signal peptide" evidence="1">
    <location>
        <begin position="1"/>
        <end position="28"/>
    </location>
</feature>
<evidence type="ECO:0000256" key="1">
    <source>
        <dbReference type="SAM" id="SignalP"/>
    </source>
</evidence>
<name>A0ABN3IAY7_9ACTN</name>
<dbReference type="Proteomes" id="UP001500058">
    <property type="component" value="Unassembled WGS sequence"/>
</dbReference>
<keyword evidence="3" id="KW-1185">Reference proteome</keyword>
<feature type="chain" id="PRO_5045236224" evidence="1">
    <location>
        <begin position="29"/>
        <end position="218"/>
    </location>
</feature>
<evidence type="ECO:0000313" key="3">
    <source>
        <dbReference type="Proteomes" id="UP001500058"/>
    </source>
</evidence>
<dbReference type="EMBL" id="BAAATJ010000009">
    <property type="protein sequence ID" value="GAA2397937.1"/>
    <property type="molecule type" value="Genomic_DNA"/>
</dbReference>
<accession>A0ABN3IAY7</accession>
<gene>
    <name evidence="2" type="ORF">GCM10010420_25040</name>
</gene>
<sequence>MAGLPPGTNRRRLAALLCGALRAPLTHARLLTGGAVAPHFPRRQATFSRRRYYAEDCRSLALPRSTQPLQEEGSAILASHLHYSTRLAGERLSALLDSLTLPGVDVWLVSADAHQGRGSARWLDVSLYATKGHGYPDADTTDALDAVALVLDVITGHEVKGFGSVSGGALTGSHTIREGLALSLRLHVETDAQRFPDPRFALDERAMTITYNAEEVAA</sequence>
<comment type="caution">
    <text evidence="2">The sequence shown here is derived from an EMBL/GenBank/DDBJ whole genome shotgun (WGS) entry which is preliminary data.</text>
</comment>
<keyword evidence="1" id="KW-0732">Signal</keyword>
<proteinExistence type="predicted"/>
<reference evidence="2 3" key="1">
    <citation type="journal article" date="2019" name="Int. J. Syst. Evol. Microbiol.">
        <title>The Global Catalogue of Microorganisms (GCM) 10K type strain sequencing project: providing services to taxonomists for standard genome sequencing and annotation.</title>
        <authorList>
            <consortium name="The Broad Institute Genomics Platform"/>
            <consortium name="The Broad Institute Genome Sequencing Center for Infectious Disease"/>
            <person name="Wu L."/>
            <person name="Ma J."/>
        </authorList>
    </citation>
    <scope>NUCLEOTIDE SEQUENCE [LARGE SCALE GENOMIC DNA]</scope>
    <source>
        <strain evidence="2 3">JCM 6921</strain>
    </source>
</reference>
<organism evidence="2 3">
    <name type="scientific">Streptomyces glaucosporus</name>
    <dbReference type="NCBI Taxonomy" id="284044"/>
    <lineage>
        <taxon>Bacteria</taxon>
        <taxon>Bacillati</taxon>
        <taxon>Actinomycetota</taxon>
        <taxon>Actinomycetes</taxon>
        <taxon>Kitasatosporales</taxon>
        <taxon>Streptomycetaceae</taxon>
        <taxon>Streptomyces</taxon>
    </lineage>
</organism>